<dbReference type="PANTHER" id="PTHR43265">
    <property type="entry name" value="ESTERASE ESTD"/>
    <property type="match status" value="1"/>
</dbReference>
<protein>
    <recommendedName>
        <fullName evidence="1">Serine aminopeptidase S33 domain-containing protein</fullName>
    </recommendedName>
</protein>
<dbReference type="PANTHER" id="PTHR43265:SF1">
    <property type="entry name" value="ESTERASE ESTD"/>
    <property type="match status" value="1"/>
</dbReference>
<accession>A0A2U1AQ64</accession>
<dbReference type="Pfam" id="PF12146">
    <property type="entry name" value="Hydrolase_4"/>
    <property type="match status" value="1"/>
</dbReference>
<dbReference type="InterPro" id="IPR022742">
    <property type="entry name" value="Hydrolase_4"/>
</dbReference>
<comment type="caution">
    <text evidence="2">The sequence shown here is derived from an EMBL/GenBank/DDBJ whole genome shotgun (WGS) entry which is preliminary data.</text>
</comment>
<dbReference type="AlphaFoldDB" id="A0A2U1AQ64"/>
<dbReference type="InterPro" id="IPR053145">
    <property type="entry name" value="AB_hydrolase_Est10"/>
</dbReference>
<evidence type="ECO:0000313" key="2">
    <source>
        <dbReference type="EMBL" id="PVY38570.1"/>
    </source>
</evidence>
<dbReference type="SUPFAM" id="SSF53474">
    <property type="entry name" value="alpha/beta-Hydrolases"/>
    <property type="match status" value="1"/>
</dbReference>
<name>A0A2U1AQ64_9BACT</name>
<dbReference type="Proteomes" id="UP000245466">
    <property type="component" value="Unassembled WGS sequence"/>
</dbReference>
<evidence type="ECO:0000313" key="3">
    <source>
        <dbReference type="Proteomes" id="UP000245466"/>
    </source>
</evidence>
<organism evidence="2 3">
    <name type="scientific">Pontibacter virosus</name>
    <dbReference type="NCBI Taxonomy" id="1765052"/>
    <lineage>
        <taxon>Bacteria</taxon>
        <taxon>Pseudomonadati</taxon>
        <taxon>Bacteroidota</taxon>
        <taxon>Cytophagia</taxon>
        <taxon>Cytophagales</taxon>
        <taxon>Hymenobacteraceae</taxon>
        <taxon>Pontibacter</taxon>
    </lineage>
</organism>
<gene>
    <name evidence="2" type="ORF">C8E01_11695</name>
</gene>
<dbReference type="Gene3D" id="3.40.50.1820">
    <property type="entry name" value="alpha/beta hydrolase"/>
    <property type="match status" value="1"/>
</dbReference>
<reference evidence="2 3" key="1">
    <citation type="submission" date="2018-04" db="EMBL/GenBank/DDBJ databases">
        <title>Genomic Encyclopedia of Type Strains, Phase IV (KMG-IV): sequencing the most valuable type-strain genomes for metagenomic binning, comparative biology and taxonomic classification.</title>
        <authorList>
            <person name="Goeker M."/>
        </authorList>
    </citation>
    <scope>NUCLEOTIDE SEQUENCE [LARGE SCALE GENOMIC DNA]</scope>
    <source>
        <strain evidence="2 3">DSM 100231</strain>
    </source>
</reference>
<dbReference type="InterPro" id="IPR029058">
    <property type="entry name" value="AB_hydrolase_fold"/>
</dbReference>
<sequence length="455" mass="48471">MILAQQAAPEQVTGTWNGALNVGGTSLPLVLHIKAEADGTLTATMDSPQQGAKGIPVQEVKLTKDSLHLNIRAIGGVYVGKMNGAETIDGHWKQGGYSLPMQLKRGAAEVARRAQEPVKPYPYQEQEVTVENKTAGIKLAGTLSIPEGKGPHAAVILFTGSGAQDRDMTLLGHKPFLVLADHLTRQGFAVLRLDDRGAGKSGGNPTTATTKDLTTDAQAAYTYLKTREEVNPKKIGLLGLSEGALIASSVAAANKDVAFVVLMAGNAVPGTELLVAQNKSIYSAAGIPDQPLQKLLTLRKAQFEVAASNTNTFDAINKIKALEQEAKSKLTAQEQQQLGLTDQSESALASQLTTLWMRYYLAYDPAPTLQKLKMPVLALNGSKDLQVPASLNLAATEKALKAAGNKRFTIKEMPGLNHLFQTANTGLHTEYGSIEETMAPAALETISTWMKGVVR</sequence>
<evidence type="ECO:0000259" key="1">
    <source>
        <dbReference type="Pfam" id="PF12146"/>
    </source>
</evidence>
<proteinExistence type="predicted"/>
<feature type="domain" description="Serine aminopeptidase S33" evidence="1">
    <location>
        <begin position="179"/>
        <end position="419"/>
    </location>
</feature>
<dbReference type="GO" id="GO:0052689">
    <property type="term" value="F:carboxylic ester hydrolase activity"/>
    <property type="evidence" value="ECO:0007669"/>
    <property type="project" value="TreeGrafter"/>
</dbReference>
<dbReference type="EMBL" id="QEKI01000016">
    <property type="protein sequence ID" value="PVY38570.1"/>
    <property type="molecule type" value="Genomic_DNA"/>
</dbReference>
<keyword evidence="3" id="KW-1185">Reference proteome</keyword>